<dbReference type="Gene3D" id="3.30.450.40">
    <property type="match status" value="1"/>
</dbReference>
<evidence type="ECO:0000259" key="4">
    <source>
        <dbReference type="SMART" id="SM00331"/>
    </source>
</evidence>
<feature type="domain" description="PPM-type phosphatase" evidence="4">
    <location>
        <begin position="207"/>
        <end position="428"/>
    </location>
</feature>
<accession>A0A7X0BZG7</accession>
<evidence type="ECO:0000259" key="3">
    <source>
        <dbReference type="SMART" id="SM00065"/>
    </source>
</evidence>
<evidence type="ECO:0000256" key="2">
    <source>
        <dbReference type="SAM" id="Coils"/>
    </source>
</evidence>
<keyword evidence="2" id="KW-0175">Coiled coil</keyword>
<dbReference type="SMART" id="SM00065">
    <property type="entry name" value="GAF"/>
    <property type="match status" value="1"/>
</dbReference>
<reference evidence="5 6" key="1">
    <citation type="submission" date="2020-08" db="EMBL/GenBank/DDBJ databases">
        <title>Sequencing the genomes of 1000 actinobacteria strains.</title>
        <authorList>
            <person name="Klenk H.-P."/>
        </authorList>
    </citation>
    <scope>NUCLEOTIDE SEQUENCE [LARGE SCALE GENOMIC DNA]</scope>
    <source>
        <strain evidence="5 6">DSM 45913</strain>
    </source>
</reference>
<gene>
    <name evidence="5" type="ORF">FHU36_002179</name>
</gene>
<dbReference type="InterPro" id="IPR001932">
    <property type="entry name" value="PPM-type_phosphatase-like_dom"/>
</dbReference>
<dbReference type="InterPro" id="IPR029016">
    <property type="entry name" value="GAF-like_dom_sf"/>
</dbReference>
<dbReference type="Pfam" id="PF07228">
    <property type="entry name" value="SpoIIE"/>
    <property type="match status" value="1"/>
</dbReference>
<dbReference type="RefSeq" id="WP_185083580.1">
    <property type="nucleotide sequence ID" value="NZ_JACHJB010000001.1"/>
</dbReference>
<dbReference type="InterPro" id="IPR052016">
    <property type="entry name" value="Bact_Sigma-Reg"/>
</dbReference>
<evidence type="ECO:0000313" key="5">
    <source>
        <dbReference type="EMBL" id="MBB6345670.1"/>
    </source>
</evidence>
<dbReference type="InterPro" id="IPR036457">
    <property type="entry name" value="PPM-type-like_dom_sf"/>
</dbReference>
<dbReference type="Pfam" id="PF01590">
    <property type="entry name" value="GAF"/>
    <property type="match status" value="1"/>
</dbReference>
<feature type="domain" description="GAF" evidence="3">
    <location>
        <begin position="27"/>
        <end position="171"/>
    </location>
</feature>
<evidence type="ECO:0000256" key="1">
    <source>
        <dbReference type="ARBA" id="ARBA00022801"/>
    </source>
</evidence>
<keyword evidence="6" id="KW-1185">Reference proteome</keyword>
<organism evidence="5 6">
    <name type="scientific">Nonomuraea muscovyensis</name>
    <dbReference type="NCBI Taxonomy" id="1124761"/>
    <lineage>
        <taxon>Bacteria</taxon>
        <taxon>Bacillati</taxon>
        <taxon>Actinomycetota</taxon>
        <taxon>Actinomycetes</taxon>
        <taxon>Streptosporangiales</taxon>
        <taxon>Streptosporangiaceae</taxon>
        <taxon>Nonomuraea</taxon>
    </lineage>
</organism>
<dbReference type="PANTHER" id="PTHR43156:SF2">
    <property type="entry name" value="STAGE II SPORULATION PROTEIN E"/>
    <property type="match status" value="1"/>
</dbReference>
<dbReference type="InterPro" id="IPR003018">
    <property type="entry name" value="GAF"/>
</dbReference>
<sequence>MTATLIDPGVEATRLAAVRRYQILDTPPESAFDRIVQLAARAFRVPMASVTIVDEDRIWFKARTGLLDGLTQVSRDAGLCASAITQSDPYVVADTLADPRTAGNPLVTGAPGIRFYAAAPISTTDGLHLGTVNVLDVRPREVTEEELRTLVDLAALVSGELELRLSARTAVERERRLREQAEAERGRLELLTSTLRRVLLPPSPPKVPGLDIATHYHVASADQVGGDFFDVFRVDENDWGFFLGDVCGKGADAAVVTALARHTLRAAAVYAGDPQDVLTNLNAVLMDEFLGADPCYCTVVYGVLTPGDDGVRVSLAGGGHPPALAVRADGTVDTVHTEGGMLVGLLPEARFSVASTFLRPGDGLLLYTDGLTEARTPAGHMYGEDRLISLAATLAGQPAQAVVSRLEETLSAFGPGLTDDTAILSMTVPPIVKRQSR</sequence>
<dbReference type="EC" id="3.1.3.3" evidence="5"/>
<dbReference type="Gene3D" id="3.60.40.10">
    <property type="entry name" value="PPM-type phosphatase domain"/>
    <property type="match status" value="1"/>
</dbReference>
<dbReference type="PANTHER" id="PTHR43156">
    <property type="entry name" value="STAGE II SPORULATION PROTEIN E-RELATED"/>
    <property type="match status" value="1"/>
</dbReference>
<feature type="coiled-coil region" evidence="2">
    <location>
        <begin position="164"/>
        <end position="191"/>
    </location>
</feature>
<name>A0A7X0BZG7_9ACTN</name>
<keyword evidence="1 5" id="KW-0378">Hydrolase</keyword>
<dbReference type="AlphaFoldDB" id="A0A7X0BZG7"/>
<proteinExistence type="predicted"/>
<dbReference type="SMART" id="SM00331">
    <property type="entry name" value="PP2C_SIG"/>
    <property type="match status" value="1"/>
</dbReference>
<dbReference type="EMBL" id="JACHJB010000001">
    <property type="protein sequence ID" value="MBB6345670.1"/>
    <property type="molecule type" value="Genomic_DNA"/>
</dbReference>
<evidence type="ECO:0000313" key="6">
    <source>
        <dbReference type="Proteomes" id="UP000583800"/>
    </source>
</evidence>
<comment type="caution">
    <text evidence="5">The sequence shown here is derived from an EMBL/GenBank/DDBJ whole genome shotgun (WGS) entry which is preliminary data.</text>
</comment>
<dbReference type="SUPFAM" id="SSF81606">
    <property type="entry name" value="PP2C-like"/>
    <property type="match status" value="1"/>
</dbReference>
<dbReference type="Proteomes" id="UP000583800">
    <property type="component" value="Unassembled WGS sequence"/>
</dbReference>
<dbReference type="GO" id="GO:0016791">
    <property type="term" value="F:phosphatase activity"/>
    <property type="evidence" value="ECO:0007669"/>
    <property type="project" value="TreeGrafter"/>
</dbReference>
<protein>
    <submittedName>
        <fullName evidence="5">Sigma-B regulation protein RsbU (Phosphoserine phosphatase)</fullName>
        <ecNumber evidence="5">3.1.3.3</ecNumber>
    </submittedName>
</protein>
<dbReference type="SUPFAM" id="SSF55781">
    <property type="entry name" value="GAF domain-like"/>
    <property type="match status" value="1"/>
</dbReference>